<dbReference type="RefSeq" id="WP_095310122.1">
    <property type="nucleotide sequence ID" value="NZ_BORC01000013.1"/>
</dbReference>
<reference evidence="1" key="1">
    <citation type="submission" date="2021-03" db="EMBL/GenBank/DDBJ databases">
        <title>Antimicrobial resistance genes in bacteria isolated from Japanese honey, and their potential for conferring macrolide and lincosamide resistance in the American foulbrood pathogen Paenibacillus larvae.</title>
        <authorList>
            <person name="Okamoto M."/>
            <person name="Kumagai M."/>
            <person name="Kanamori H."/>
            <person name="Takamatsu D."/>
        </authorList>
    </citation>
    <scope>NUCLEOTIDE SEQUENCE</scope>
    <source>
        <strain evidence="1">J27TS8</strain>
    </source>
</reference>
<sequence>MGYIPPTTNNQYHHYGDRELKNRYEPFQIFPVERTRRAAGMTDGGRLAKLPQDERKFNKKSSPVQELTREYRIEEIYSEITGKGRYFNEVV</sequence>
<dbReference type="EMBL" id="BORC01000013">
    <property type="protein sequence ID" value="GIN64386.1"/>
    <property type="molecule type" value="Genomic_DNA"/>
</dbReference>
<comment type="caution">
    <text evidence="1">The sequence shown here is derived from an EMBL/GenBank/DDBJ whole genome shotgun (WGS) entry which is preliminary data.</text>
</comment>
<organism evidence="1 2">
    <name type="scientific">Robertmurraya siralis</name>
    <dbReference type="NCBI Taxonomy" id="77777"/>
    <lineage>
        <taxon>Bacteria</taxon>
        <taxon>Bacillati</taxon>
        <taxon>Bacillota</taxon>
        <taxon>Bacilli</taxon>
        <taxon>Bacillales</taxon>
        <taxon>Bacillaceae</taxon>
        <taxon>Robertmurraya</taxon>
    </lineage>
</organism>
<protein>
    <submittedName>
        <fullName evidence="1">Uncharacterized protein</fullName>
    </submittedName>
</protein>
<dbReference type="AlphaFoldDB" id="A0A920BWD3"/>
<name>A0A920BWD3_9BACI</name>
<keyword evidence="2" id="KW-1185">Reference proteome</keyword>
<gene>
    <name evidence="1" type="ORF">J27TS8_43790</name>
</gene>
<dbReference type="OrthoDB" id="2706316at2"/>
<evidence type="ECO:0000313" key="2">
    <source>
        <dbReference type="Proteomes" id="UP000682111"/>
    </source>
</evidence>
<proteinExistence type="predicted"/>
<accession>A0A920BWD3</accession>
<evidence type="ECO:0000313" key="1">
    <source>
        <dbReference type="EMBL" id="GIN64386.1"/>
    </source>
</evidence>
<dbReference type="Proteomes" id="UP000682111">
    <property type="component" value="Unassembled WGS sequence"/>
</dbReference>